<dbReference type="Proteomes" id="UP000663852">
    <property type="component" value="Unassembled WGS sequence"/>
</dbReference>
<dbReference type="EMBL" id="CAJNOJ010002403">
    <property type="protein sequence ID" value="CAF1559519.1"/>
    <property type="molecule type" value="Genomic_DNA"/>
</dbReference>
<protein>
    <submittedName>
        <fullName evidence="2">Uncharacterized protein</fullName>
    </submittedName>
</protein>
<accession>A0A816HJJ5</accession>
<sequence>MCKNPQTKLFKFICKQVAVMREPYRKSSWTESKISKPNKTQGAVFKKNNKSACINKMEQVIRPTAASNKKECISTR</sequence>
<gene>
    <name evidence="1" type="ORF">EDS130_LOCUS46495</name>
    <name evidence="2" type="ORF">XAT740_LOCUS63232</name>
</gene>
<dbReference type="Proteomes" id="UP000663828">
    <property type="component" value="Unassembled WGS sequence"/>
</dbReference>
<organism evidence="2 3">
    <name type="scientific">Adineta ricciae</name>
    <name type="common">Rotifer</name>
    <dbReference type="NCBI Taxonomy" id="249248"/>
    <lineage>
        <taxon>Eukaryota</taxon>
        <taxon>Metazoa</taxon>
        <taxon>Spiralia</taxon>
        <taxon>Gnathifera</taxon>
        <taxon>Rotifera</taxon>
        <taxon>Eurotatoria</taxon>
        <taxon>Bdelloidea</taxon>
        <taxon>Adinetida</taxon>
        <taxon>Adinetidae</taxon>
        <taxon>Adineta</taxon>
    </lineage>
</organism>
<dbReference type="EMBL" id="CAJNOR010019096">
    <property type="protein sequence ID" value="CAF1689274.1"/>
    <property type="molecule type" value="Genomic_DNA"/>
</dbReference>
<keyword evidence="3" id="KW-1185">Reference proteome</keyword>
<dbReference type="AlphaFoldDB" id="A0A816HJJ5"/>
<name>A0A816HJJ5_ADIRI</name>
<evidence type="ECO:0000313" key="2">
    <source>
        <dbReference type="EMBL" id="CAF1689274.1"/>
    </source>
</evidence>
<comment type="caution">
    <text evidence="2">The sequence shown here is derived from an EMBL/GenBank/DDBJ whole genome shotgun (WGS) entry which is preliminary data.</text>
</comment>
<reference evidence="2" key="1">
    <citation type="submission" date="2021-02" db="EMBL/GenBank/DDBJ databases">
        <authorList>
            <person name="Nowell W R."/>
        </authorList>
    </citation>
    <scope>NUCLEOTIDE SEQUENCE</scope>
</reference>
<evidence type="ECO:0000313" key="1">
    <source>
        <dbReference type="EMBL" id="CAF1559519.1"/>
    </source>
</evidence>
<proteinExistence type="predicted"/>
<feature type="non-terminal residue" evidence="2">
    <location>
        <position position="76"/>
    </location>
</feature>
<evidence type="ECO:0000313" key="3">
    <source>
        <dbReference type="Proteomes" id="UP000663828"/>
    </source>
</evidence>